<dbReference type="EMBL" id="QGNW01000076">
    <property type="protein sequence ID" value="RVX01369.1"/>
    <property type="molecule type" value="Genomic_DNA"/>
</dbReference>
<accession>A0A438IXE0</accession>
<gene>
    <name evidence="1" type="ORF">CK203_031282</name>
</gene>
<dbReference type="Proteomes" id="UP000288805">
    <property type="component" value="Unassembled WGS sequence"/>
</dbReference>
<name>A0A438IXE0_VITVI</name>
<evidence type="ECO:0000313" key="1">
    <source>
        <dbReference type="EMBL" id="RVX01369.1"/>
    </source>
</evidence>
<sequence length="312" mass="35100">MKMHYALKFNPKVIQDLKDEDELDNVVSHGDDIVELPHVEAIEENKENCVSRYAFPKLPFNVSLSEAIGVHVIRQVGLSGGCLLFELRRELFFPLGNIGEVLCSRTRNKCISKGHSVAAQPQIRQFAIKMDLKQAAAIIFDGDLDPSEELVSMHDTSLSRGNFAFFQGDNWIGNGVVDVYCRMLQFNDVSRTKLFLSPYIAEVVMRSNAKHLMHDAVIARFEPYLYPLDVSYQNVNERGQGLLLSVRLIGTRSGLDQYSTGKDEPVDRCLKTSTGSFYLLDERESSQLGLDRFVIGCRLVRGYLNREGQGTG</sequence>
<evidence type="ECO:0000313" key="2">
    <source>
        <dbReference type="Proteomes" id="UP000288805"/>
    </source>
</evidence>
<organism evidence="1 2">
    <name type="scientific">Vitis vinifera</name>
    <name type="common">Grape</name>
    <dbReference type="NCBI Taxonomy" id="29760"/>
    <lineage>
        <taxon>Eukaryota</taxon>
        <taxon>Viridiplantae</taxon>
        <taxon>Streptophyta</taxon>
        <taxon>Embryophyta</taxon>
        <taxon>Tracheophyta</taxon>
        <taxon>Spermatophyta</taxon>
        <taxon>Magnoliopsida</taxon>
        <taxon>eudicotyledons</taxon>
        <taxon>Gunneridae</taxon>
        <taxon>Pentapetalae</taxon>
        <taxon>rosids</taxon>
        <taxon>Vitales</taxon>
        <taxon>Vitaceae</taxon>
        <taxon>Viteae</taxon>
        <taxon>Vitis</taxon>
    </lineage>
</organism>
<protein>
    <submittedName>
        <fullName evidence="1">Uncharacterized protein</fullName>
    </submittedName>
</protein>
<reference evidence="1 2" key="1">
    <citation type="journal article" date="2018" name="PLoS Genet.">
        <title>Population sequencing reveals clonal diversity and ancestral inbreeding in the grapevine cultivar Chardonnay.</title>
        <authorList>
            <person name="Roach M.J."/>
            <person name="Johnson D.L."/>
            <person name="Bohlmann J."/>
            <person name="van Vuuren H.J."/>
            <person name="Jones S.J."/>
            <person name="Pretorius I.S."/>
            <person name="Schmidt S.A."/>
            <person name="Borneman A.R."/>
        </authorList>
    </citation>
    <scope>NUCLEOTIDE SEQUENCE [LARGE SCALE GENOMIC DNA]</scope>
    <source>
        <strain evidence="2">cv. Chardonnay</strain>
        <tissue evidence="1">Leaf</tissue>
    </source>
</reference>
<comment type="caution">
    <text evidence="1">The sequence shown here is derived from an EMBL/GenBank/DDBJ whole genome shotgun (WGS) entry which is preliminary data.</text>
</comment>
<proteinExistence type="predicted"/>
<dbReference type="AlphaFoldDB" id="A0A438IXE0"/>